<sequence length="423" mass="46192">MLYSTTIISRSFTSVLSRLNRLKSQYASSPHTFLFALSTPNHSSELSSLVDTLMAFSPTSSLGCLSAPLTPGYISCSVALLDPKSAILFRSTIAGQEKTQVGRWHAFRRKDEREDEDLALPEDTDWDNLWKATSTRNRQGLPDELTRLDAEHISSVIYFSDLSPEGLSSVISKSFPRASQLGLLASSTPFITGRPVTLFHNQQILDKGAVGVAFTTPKTLKFDIPNDVQPLGSPLDVTEYVLRFVSWHSSEGNLINTLNFSNPTQLLLSCIRAAGIDTTSSSAITFKDDMEFYLGVLSPASSVPYQLHAITAGDPSRGTLSLNTQTVAPPVGARVQFFHRPSVKPLSLEAWRDFASTSGTTIAFTTVPSPEILQSATDREGEPMIEEMVLDNRFVVGSENGVVLRRSGEHPWSCTAPGCISRL</sequence>
<name>A0AA38MZZ8_9AGAR</name>
<reference evidence="1" key="1">
    <citation type="submission" date="2022-08" db="EMBL/GenBank/DDBJ databases">
        <authorList>
            <consortium name="DOE Joint Genome Institute"/>
            <person name="Min B."/>
            <person name="Sierra-Patev S."/>
            <person name="Naranjo-Ortiz M."/>
            <person name="Looney B."/>
            <person name="Konkel Z."/>
            <person name="Slot J.C."/>
            <person name="Sakamoto Y."/>
            <person name="Steenwyk J.L."/>
            <person name="Rokas A."/>
            <person name="Carro J."/>
            <person name="Camarero S."/>
            <person name="Ferreira P."/>
            <person name="Molpeceres G."/>
            <person name="Ruiz-duenas F.J."/>
            <person name="Serrano A."/>
            <person name="Henrissat B."/>
            <person name="Drula E."/>
            <person name="Hughes K.W."/>
            <person name="Mata J.L."/>
            <person name="Ishikawa N.K."/>
            <person name="Vargas-Isla R."/>
            <person name="Ushijima S."/>
            <person name="Smith C.A."/>
            <person name="Ahrendt S."/>
            <person name="Andreopoulos W."/>
            <person name="He G."/>
            <person name="LaButti K."/>
            <person name="Lipzen A."/>
            <person name="Ng V."/>
            <person name="Riley R."/>
            <person name="Sandor L."/>
            <person name="Barry K."/>
            <person name="Martinez A.T."/>
            <person name="Xiao Y."/>
            <person name="Gibbons J.G."/>
            <person name="Terashima K."/>
            <person name="Hibbett D.S."/>
            <person name="Grigoriev I.V."/>
        </authorList>
    </citation>
    <scope>NUCLEOTIDE SEQUENCE</scope>
    <source>
        <strain evidence="1">ET3784</strain>
    </source>
</reference>
<evidence type="ECO:0000313" key="2">
    <source>
        <dbReference type="Proteomes" id="UP001176059"/>
    </source>
</evidence>
<dbReference type="EMBL" id="JANVFO010000025">
    <property type="protein sequence ID" value="KAJ3732331.1"/>
    <property type="molecule type" value="Genomic_DNA"/>
</dbReference>
<gene>
    <name evidence="1" type="ORF">DFJ43DRAFT_997487</name>
</gene>
<accession>A0AA38MZZ8</accession>
<organism evidence="1 2">
    <name type="scientific">Lentinula guzmanii</name>
    <dbReference type="NCBI Taxonomy" id="2804957"/>
    <lineage>
        <taxon>Eukaryota</taxon>
        <taxon>Fungi</taxon>
        <taxon>Dikarya</taxon>
        <taxon>Basidiomycota</taxon>
        <taxon>Agaricomycotina</taxon>
        <taxon>Agaricomycetes</taxon>
        <taxon>Agaricomycetidae</taxon>
        <taxon>Agaricales</taxon>
        <taxon>Marasmiineae</taxon>
        <taxon>Omphalotaceae</taxon>
        <taxon>Lentinula</taxon>
    </lineage>
</organism>
<evidence type="ECO:0008006" key="3">
    <source>
        <dbReference type="Google" id="ProtNLM"/>
    </source>
</evidence>
<protein>
    <recommendedName>
        <fullName evidence="3">FIST domain-containing protein</fullName>
    </recommendedName>
</protein>
<evidence type="ECO:0000313" key="1">
    <source>
        <dbReference type="EMBL" id="KAJ3732331.1"/>
    </source>
</evidence>
<keyword evidence="2" id="KW-1185">Reference proteome</keyword>
<reference evidence="1" key="2">
    <citation type="journal article" date="2023" name="Proc. Natl. Acad. Sci. U.S.A.">
        <title>A global phylogenomic analysis of the shiitake genus Lentinula.</title>
        <authorList>
            <person name="Sierra-Patev S."/>
            <person name="Min B."/>
            <person name="Naranjo-Ortiz M."/>
            <person name="Looney B."/>
            <person name="Konkel Z."/>
            <person name="Slot J.C."/>
            <person name="Sakamoto Y."/>
            <person name="Steenwyk J.L."/>
            <person name="Rokas A."/>
            <person name="Carro J."/>
            <person name="Camarero S."/>
            <person name="Ferreira P."/>
            <person name="Molpeceres G."/>
            <person name="Ruiz-Duenas F.J."/>
            <person name="Serrano A."/>
            <person name="Henrissat B."/>
            <person name="Drula E."/>
            <person name="Hughes K.W."/>
            <person name="Mata J.L."/>
            <person name="Ishikawa N.K."/>
            <person name="Vargas-Isla R."/>
            <person name="Ushijima S."/>
            <person name="Smith C.A."/>
            <person name="Donoghue J."/>
            <person name="Ahrendt S."/>
            <person name="Andreopoulos W."/>
            <person name="He G."/>
            <person name="LaButti K."/>
            <person name="Lipzen A."/>
            <person name="Ng V."/>
            <person name="Riley R."/>
            <person name="Sandor L."/>
            <person name="Barry K."/>
            <person name="Martinez A.T."/>
            <person name="Xiao Y."/>
            <person name="Gibbons J.G."/>
            <person name="Terashima K."/>
            <person name="Grigoriev I.V."/>
            <person name="Hibbett D."/>
        </authorList>
    </citation>
    <scope>NUCLEOTIDE SEQUENCE</scope>
    <source>
        <strain evidence="1">ET3784</strain>
    </source>
</reference>
<dbReference type="AlphaFoldDB" id="A0AA38MZZ8"/>
<proteinExistence type="predicted"/>
<comment type="caution">
    <text evidence="1">The sequence shown here is derived from an EMBL/GenBank/DDBJ whole genome shotgun (WGS) entry which is preliminary data.</text>
</comment>
<dbReference type="Proteomes" id="UP001176059">
    <property type="component" value="Unassembled WGS sequence"/>
</dbReference>